<organism evidence="5 6">
    <name type="scientific">Symbiodinium microadriaticum</name>
    <name type="common">Dinoflagellate</name>
    <name type="synonym">Zooxanthella microadriatica</name>
    <dbReference type="NCBI Taxonomy" id="2951"/>
    <lineage>
        <taxon>Eukaryota</taxon>
        <taxon>Sar</taxon>
        <taxon>Alveolata</taxon>
        <taxon>Dinophyceae</taxon>
        <taxon>Suessiales</taxon>
        <taxon>Symbiodiniaceae</taxon>
        <taxon>Symbiodinium</taxon>
    </lineage>
</organism>
<evidence type="ECO:0000259" key="4">
    <source>
        <dbReference type="PROSITE" id="PS50222"/>
    </source>
</evidence>
<dbReference type="AlphaFoldDB" id="A0A1Q9E6W8"/>
<dbReference type="EMBL" id="LSRX01000243">
    <property type="protein sequence ID" value="OLQ03174.1"/>
    <property type="molecule type" value="Genomic_DNA"/>
</dbReference>
<feature type="domain" description="EF-hand" evidence="4">
    <location>
        <begin position="860"/>
        <end position="895"/>
    </location>
</feature>
<keyword evidence="2" id="KW-0106">Calcium</keyword>
<feature type="domain" description="EF-hand" evidence="4">
    <location>
        <begin position="901"/>
        <end position="936"/>
    </location>
</feature>
<dbReference type="InterPro" id="IPR002885">
    <property type="entry name" value="PPR_rpt"/>
</dbReference>
<evidence type="ECO:0000313" key="5">
    <source>
        <dbReference type="EMBL" id="OLQ03174.1"/>
    </source>
</evidence>
<dbReference type="SMART" id="SM00054">
    <property type="entry name" value="EFh"/>
    <property type="match status" value="3"/>
</dbReference>
<protein>
    <submittedName>
        <fullName evidence="5">Pentatricopeptide repeat-containing protein, chloroplastic</fullName>
    </submittedName>
</protein>
<name>A0A1Q9E6W8_SYMMI</name>
<dbReference type="GO" id="GO:0005509">
    <property type="term" value="F:calcium ion binding"/>
    <property type="evidence" value="ECO:0007669"/>
    <property type="project" value="InterPro"/>
</dbReference>
<accession>A0A1Q9E6W8</accession>
<evidence type="ECO:0000256" key="1">
    <source>
        <dbReference type="ARBA" id="ARBA00022737"/>
    </source>
</evidence>
<dbReference type="Pfam" id="PF13499">
    <property type="entry name" value="EF-hand_7"/>
    <property type="match status" value="1"/>
</dbReference>
<dbReference type="Proteomes" id="UP000186817">
    <property type="component" value="Unassembled WGS sequence"/>
</dbReference>
<dbReference type="InterPro" id="IPR018247">
    <property type="entry name" value="EF_Hand_1_Ca_BS"/>
</dbReference>
<dbReference type="PROSITE" id="PS51375">
    <property type="entry name" value="PPR"/>
    <property type="match status" value="1"/>
</dbReference>
<dbReference type="SUPFAM" id="SSF47473">
    <property type="entry name" value="EF-hand"/>
    <property type="match status" value="1"/>
</dbReference>
<dbReference type="InterPro" id="IPR011990">
    <property type="entry name" value="TPR-like_helical_dom_sf"/>
</dbReference>
<dbReference type="Gene3D" id="1.25.40.10">
    <property type="entry name" value="Tetratricopeptide repeat domain"/>
    <property type="match status" value="3"/>
</dbReference>
<dbReference type="CDD" id="cd00051">
    <property type="entry name" value="EFh"/>
    <property type="match status" value="1"/>
</dbReference>
<gene>
    <name evidence="5" type="ORF">AK812_SmicGene13888</name>
</gene>
<feature type="compositionally biased region" description="Polar residues" evidence="3">
    <location>
        <begin position="667"/>
        <end position="680"/>
    </location>
</feature>
<dbReference type="PROSITE" id="PS50222">
    <property type="entry name" value="EF_HAND_2"/>
    <property type="match status" value="3"/>
</dbReference>
<feature type="region of interest" description="Disordered" evidence="3">
    <location>
        <begin position="531"/>
        <end position="554"/>
    </location>
</feature>
<dbReference type="NCBIfam" id="TIGR00756">
    <property type="entry name" value="PPR"/>
    <property type="match status" value="1"/>
</dbReference>
<dbReference type="OrthoDB" id="423996at2759"/>
<sequence length="984" mass="107820">MLLDAVSSDVIARKEWTKRISQLGAQKSWREACQAVAAMRGEELQPSIVTHNAVLNAVVRAQQWAQGLCDLKAQGLEEDEVSAGVAVRAASGLGGRWAAAEVTLQTLRRRELEGSVVSFGAAISAAEKGQAWEQAYALHDQLLHEGLRTSTVAVNAAISAGKTADWRGAVAFLEQLSTGRLEPSVVTYAAAISCCEKSRQWQMALRLFSQISDAEIQPNIIACNAAISACEKAGQWTWALELQEHAESCTLNPNIVTCAASTSACEKAAEWEPAVSLLRAARRRLLQLNVIACNAFLGACQNAWQWQRSLAALAAMAESCDVVSVTAAVTACGDASAWQHATDLMADVDARHLQPDFSLLSAAMSAFAEGASTSVSGGWLRALEIQGALVLARLRPGLASFNSVLRACQRDSAWRGGVAALSEMAHHQVSPDEVGCAATLRGCRSAGAWTPLRRLLDDISAGLLREVGRKWVAVVTMKQSLPSRMATSEQRWSRALHAREYLKQLFETCRGIAEVFDIAEPLSATPKILRRPTRETRPARVPAPPRSAPPRSARQCRAARSAHLKLFKGMPRPPTLPRAVVSRNCRPQPSPFGAEAVQQPPWNCRAGSGRQRQAPPSPEAMQAADAAMASAAARAAVWRPWTPSLPKQIQIPVLNVESTEAEALPPRSSSTFQARNSPSLQVRPLSGSRSLRSSPSQQSNPLTSDMAKSLRSTFDSKVFGNTLRLDGTRGEGSIPRWKLHKLAREMNMTVESVIVAKEIFDDHDFDGSGMLSLDEIAKVIETLMEFQIADKECVNYRIESGQTNRLLNYWLKFAPEGVFELDFESFLIWYSCTGFLTELMIDDREIRLRLLAKANNLDALCMDRVRKSFNSIDVDGSGEVDIREFESILREVLKVPAHLDMPESRIRYFWNEIDVDGSGKAGFDEFLSFWLSQFGSATSGQKGQTLSLEDFYKSQRRIGAKYLDPHWNAVDQLTSSVSDFIDSL</sequence>
<dbReference type="Pfam" id="PF13812">
    <property type="entry name" value="PPR_3"/>
    <property type="match status" value="1"/>
</dbReference>
<evidence type="ECO:0000256" key="2">
    <source>
        <dbReference type="ARBA" id="ARBA00022837"/>
    </source>
</evidence>
<keyword evidence="6" id="KW-1185">Reference proteome</keyword>
<dbReference type="Gene3D" id="1.10.238.10">
    <property type="entry name" value="EF-hand"/>
    <property type="match status" value="1"/>
</dbReference>
<dbReference type="InterPro" id="IPR002048">
    <property type="entry name" value="EF_hand_dom"/>
</dbReference>
<reference evidence="5 6" key="1">
    <citation type="submission" date="2016-02" db="EMBL/GenBank/DDBJ databases">
        <title>Genome analysis of coral dinoflagellate symbionts highlights evolutionary adaptations to a symbiotic lifestyle.</title>
        <authorList>
            <person name="Aranda M."/>
            <person name="Li Y."/>
            <person name="Liew Y.J."/>
            <person name="Baumgarten S."/>
            <person name="Simakov O."/>
            <person name="Wilson M."/>
            <person name="Piel J."/>
            <person name="Ashoor H."/>
            <person name="Bougouffa S."/>
            <person name="Bajic V.B."/>
            <person name="Ryu T."/>
            <person name="Ravasi T."/>
            <person name="Bayer T."/>
            <person name="Micklem G."/>
            <person name="Kim H."/>
            <person name="Bhak J."/>
            <person name="Lajeunesse T.C."/>
            <person name="Voolstra C.R."/>
        </authorList>
    </citation>
    <scope>NUCLEOTIDE SEQUENCE [LARGE SCALE GENOMIC DNA]</scope>
    <source>
        <strain evidence="5 6">CCMP2467</strain>
    </source>
</reference>
<comment type="caution">
    <text evidence="5">The sequence shown here is derived from an EMBL/GenBank/DDBJ whole genome shotgun (WGS) entry which is preliminary data.</text>
</comment>
<dbReference type="InterPro" id="IPR011992">
    <property type="entry name" value="EF-hand-dom_pair"/>
</dbReference>
<evidence type="ECO:0000256" key="3">
    <source>
        <dbReference type="SAM" id="MobiDB-lite"/>
    </source>
</evidence>
<feature type="region of interest" description="Disordered" evidence="3">
    <location>
        <begin position="586"/>
        <end position="626"/>
    </location>
</feature>
<dbReference type="PROSITE" id="PS00018">
    <property type="entry name" value="EF_HAND_1"/>
    <property type="match status" value="2"/>
</dbReference>
<feature type="region of interest" description="Disordered" evidence="3">
    <location>
        <begin position="662"/>
        <end position="706"/>
    </location>
</feature>
<feature type="compositionally biased region" description="Low complexity" evidence="3">
    <location>
        <begin position="683"/>
        <end position="702"/>
    </location>
</feature>
<feature type="domain" description="EF-hand" evidence="4">
    <location>
        <begin position="751"/>
        <end position="786"/>
    </location>
</feature>
<evidence type="ECO:0000313" key="6">
    <source>
        <dbReference type="Proteomes" id="UP000186817"/>
    </source>
</evidence>
<dbReference type="PANTHER" id="PTHR47936">
    <property type="entry name" value="PPR_LONG DOMAIN-CONTAINING PROTEIN"/>
    <property type="match status" value="1"/>
</dbReference>
<dbReference type="PANTHER" id="PTHR47936:SF1">
    <property type="entry name" value="PENTATRICOPEPTIDE REPEAT-CONTAINING PROTEIN GUN1, CHLOROPLASTIC"/>
    <property type="match status" value="1"/>
</dbReference>
<proteinExistence type="predicted"/>
<keyword evidence="1" id="KW-0677">Repeat</keyword>